<feature type="transmembrane region" description="Helical" evidence="8">
    <location>
        <begin position="227"/>
        <end position="246"/>
    </location>
</feature>
<dbReference type="Pfam" id="PF00528">
    <property type="entry name" value="BPD_transp_1"/>
    <property type="match status" value="1"/>
</dbReference>
<evidence type="ECO:0000259" key="9">
    <source>
        <dbReference type="PROSITE" id="PS50928"/>
    </source>
</evidence>
<feature type="transmembrane region" description="Helical" evidence="8">
    <location>
        <begin position="54"/>
        <end position="80"/>
    </location>
</feature>
<evidence type="ECO:0000313" key="11">
    <source>
        <dbReference type="Proteomes" id="UP000474757"/>
    </source>
</evidence>
<feature type="transmembrane region" description="Helical" evidence="8">
    <location>
        <begin position="170"/>
        <end position="192"/>
    </location>
</feature>
<evidence type="ECO:0000256" key="3">
    <source>
        <dbReference type="ARBA" id="ARBA00022475"/>
    </source>
</evidence>
<comment type="subcellular location">
    <subcellularLocation>
        <location evidence="1">Cell inner membrane</location>
        <topology evidence="1">Multi-pass membrane protein</topology>
    </subcellularLocation>
    <subcellularLocation>
        <location evidence="8">Cell membrane</location>
        <topology evidence="8">Multi-pass membrane protein</topology>
    </subcellularLocation>
</comment>
<feature type="transmembrane region" description="Helical" evidence="8">
    <location>
        <begin position="198"/>
        <end position="220"/>
    </location>
</feature>
<evidence type="ECO:0000256" key="1">
    <source>
        <dbReference type="ARBA" id="ARBA00004429"/>
    </source>
</evidence>
<keyword evidence="3" id="KW-1003">Cell membrane</keyword>
<dbReference type="EMBL" id="JAAGAB010000003">
    <property type="protein sequence ID" value="NDV02379.1"/>
    <property type="molecule type" value="Genomic_DNA"/>
</dbReference>
<keyword evidence="2 8" id="KW-0813">Transport</keyword>
<dbReference type="PROSITE" id="PS50928">
    <property type="entry name" value="ABC_TM1"/>
    <property type="match status" value="1"/>
</dbReference>
<feature type="transmembrane region" description="Helical" evidence="8">
    <location>
        <begin position="92"/>
        <end position="113"/>
    </location>
</feature>
<feature type="domain" description="ABC transmembrane type-1" evidence="9">
    <location>
        <begin position="58"/>
        <end position="246"/>
    </location>
</feature>
<dbReference type="AlphaFoldDB" id="A0A6B2K0B0"/>
<organism evidence="10 11">
    <name type="scientific">Pseudoroseicyclus tamaricis</name>
    <dbReference type="NCBI Taxonomy" id="2705421"/>
    <lineage>
        <taxon>Bacteria</taxon>
        <taxon>Pseudomonadati</taxon>
        <taxon>Pseudomonadota</taxon>
        <taxon>Alphaproteobacteria</taxon>
        <taxon>Rhodobacterales</taxon>
        <taxon>Paracoccaceae</taxon>
        <taxon>Pseudoroseicyclus</taxon>
    </lineage>
</organism>
<evidence type="ECO:0000256" key="7">
    <source>
        <dbReference type="ARBA" id="ARBA00023136"/>
    </source>
</evidence>
<dbReference type="GO" id="GO:0055085">
    <property type="term" value="P:transmembrane transport"/>
    <property type="evidence" value="ECO:0007669"/>
    <property type="project" value="InterPro"/>
</dbReference>
<comment type="similarity">
    <text evidence="8">Belongs to the binding-protein-dependent transport system permease family.</text>
</comment>
<name>A0A6B2K0B0_9RHOB</name>
<proteinExistence type="inferred from homology"/>
<keyword evidence="7 8" id="KW-0472">Membrane</keyword>
<dbReference type="RefSeq" id="WP_163895243.1">
    <property type="nucleotide sequence ID" value="NZ_JAAFYS010000003.1"/>
</dbReference>
<reference evidence="10 11" key="1">
    <citation type="submission" date="2020-02" db="EMBL/GenBank/DDBJ databases">
        <title>Pseudoroseicyclus tamarix, sp. nov., isolated from offshore sediment of a Tamarix chinensis forest.</title>
        <authorList>
            <person name="Gai Y."/>
        </authorList>
    </citation>
    <scope>NUCLEOTIDE SEQUENCE [LARGE SCALE GENOMIC DNA]</scope>
    <source>
        <strain evidence="10 11">CLL3-39</strain>
    </source>
</reference>
<keyword evidence="11" id="KW-1185">Reference proteome</keyword>
<dbReference type="InterPro" id="IPR000515">
    <property type="entry name" value="MetI-like"/>
</dbReference>
<evidence type="ECO:0000256" key="8">
    <source>
        <dbReference type="RuleBase" id="RU363032"/>
    </source>
</evidence>
<evidence type="ECO:0000313" key="10">
    <source>
        <dbReference type="EMBL" id="NDV02379.1"/>
    </source>
</evidence>
<evidence type="ECO:0000256" key="5">
    <source>
        <dbReference type="ARBA" id="ARBA00022692"/>
    </source>
</evidence>
<dbReference type="GO" id="GO:0005886">
    <property type="term" value="C:plasma membrane"/>
    <property type="evidence" value="ECO:0007669"/>
    <property type="project" value="UniProtKB-SubCell"/>
</dbReference>
<dbReference type="SUPFAM" id="SSF161098">
    <property type="entry name" value="MetI-like"/>
    <property type="match status" value="1"/>
</dbReference>
<accession>A0A6B2K0B0</accession>
<evidence type="ECO:0000256" key="2">
    <source>
        <dbReference type="ARBA" id="ARBA00022448"/>
    </source>
</evidence>
<keyword evidence="6 8" id="KW-1133">Transmembrane helix</keyword>
<dbReference type="InterPro" id="IPR035906">
    <property type="entry name" value="MetI-like_sf"/>
</dbReference>
<dbReference type="PANTHER" id="PTHR43357:SF4">
    <property type="entry name" value="INNER MEMBRANE ABC TRANSPORTER PERMEASE PROTEIN YDCV"/>
    <property type="match status" value="1"/>
</dbReference>
<protein>
    <submittedName>
        <fullName evidence="10">ABC transporter permease subunit</fullName>
    </submittedName>
</protein>
<keyword evidence="4" id="KW-0997">Cell inner membrane</keyword>
<dbReference type="PANTHER" id="PTHR43357">
    <property type="entry name" value="INNER MEMBRANE ABC TRANSPORTER PERMEASE PROTEIN YDCV"/>
    <property type="match status" value="1"/>
</dbReference>
<gene>
    <name evidence="10" type="ORF">GZA08_15515</name>
</gene>
<evidence type="ECO:0000256" key="4">
    <source>
        <dbReference type="ARBA" id="ARBA00022519"/>
    </source>
</evidence>
<sequence length="258" mass="26460">MRPALVWLAAALLLLPLLPLIPWAFARGWFFPDLLPSRWSLAAWDYALSPAGGLLPALGVTTLIAALAATVSLALALPAARALGQRSFPGKGAMMLLVLAPVLVPGLAVTMGLQGLMTRAELTGTLAGVTLVHLIPVLPYATLLLAALFSGLDPDEEAQARSLGASPAAAFARVTLPALSPGLAAAWALGFLVSWSQYAPTLVAGAGQVQTLPLLLFAFLSSGRHDIAGAIGLVYLVPGLLVLALASRTLGRGLGASR</sequence>
<comment type="caution">
    <text evidence="10">The sequence shown here is derived from an EMBL/GenBank/DDBJ whole genome shotgun (WGS) entry which is preliminary data.</text>
</comment>
<keyword evidence="5 8" id="KW-0812">Transmembrane</keyword>
<evidence type="ECO:0000256" key="6">
    <source>
        <dbReference type="ARBA" id="ARBA00022989"/>
    </source>
</evidence>
<dbReference type="Gene3D" id="1.10.3720.10">
    <property type="entry name" value="MetI-like"/>
    <property type="match status" value="1"/>
</dbReference>
<feature type="transmembrane region" description="Helical" evidence="8">
    <location>
        <begin position="125"/>
        <end position="149"/>
    </location>
</feature>
<dbReference type="CDD" id="cd06261">
    <property type="entry name" value="TM_PBP2"/>
    <property type="match status" value="1"/>
</dbReference>
<dbReference type="Proteomes" id="UP000474757">
    <property type="component" value="Unassembled WGS sequence"/>
</dbReference>